<keyword evidence="4" id="KW-1185">Reference proteome</keyword>
<evidence type="ECO:0000313" key="3">
    <source>
        <dbReference type="EMBL" id="KAK0492491.1"/>
    </source>
</evidence>
<evidence type="ECO:0000313" key="4">
    <source>
        <dbReference type="Proteomes" id="UP001175228"/>
    </source>
</evidence>
<protein>
    <submittedName>
        <fullName evidence="3">Uncharacterized protein</fullName>
    </submittedName>
</protein>
<comment type="caution">
    <text evidence="3">The sequence shown here is derived from an EMBL/GenBank/DDBJ whole genome shotgun (WGS) entry which is preliminary data.</text>
</comment>
<dbReference type="Proteomes" id="UP001175228">
    <property type="component" value="Unassembled WGS sequence"/>
</dbReference>
<name>A0AA39TK40_9AGAR</name>
<keyword evidence="2" id="KW-0732">Signal</keyword>
<dbReference type="AlphaFoldDB" id="A0AA39TK40"/>
<proteinExistence type="predicted"/>
<accession>A0AA39TK40</accession>
<dbReference type="EMBL" id="JAUEPU010000029">
    <property type="protein sequence ID" value="KAK0492491.1"/>
    <property type="molecule type" value="Genomic_DNA"/>
</dbReference>
<keyword evidence="1" id="KW-0812">Transmembrane</keyword>
<keyword evidence="1" id="KW-1133">Transmembrane helix</keyword>
<reference evidence="3" key="1">
    <citation type="submission" date="2023-06" db="EMBL/GenBank/DDBJ databases">
        <authorList>
            <consortium name="Lawrence Berkeley National Laboratory"/>
            <person name="Ahrendt S."/>
            <person name="Sahu N."/>
            <person name="Indic B."/>
            <person name="Wong-Bajracharya J."/>
            <person name="Merenyi Z."/>
            <person name="Ke H.-M."/>
            <person name="Monk M."/>
            <person name="Kocsube S."/>
            <person name="Drula E."/>
            <person name="Lipzen A."/>
            <person name="Balint B."/>
            <person name="Henrissat B."/>
            <person name="Andreopoulos B."/>
            <person name="Martin F.M."/>
            <person name="Harder C.B."/>
            <person name="Rigling D."/>
            <person name="Ford K.L."/>
            <person name="Foster G.D."/>
            <person name="Pangilinan J."/>
            <person name="Papanicolaou A."/>
            <person name="Barry K."/>
            <person name="LaButti K."/>
            <person name="Viragh M."/>
            <person name="Koriabine M."/>
            <person name="Yan M."/>
            <person name="Riley R."/>
            <person name="Champramary S."/>
            <person name="Plett K.L."/>
            <person name="Tsai I.J."/>
            <person name="Slot J."/>
            <person name="Sipos G."/>
            <person name="Plett J."/>
            <person name="Nagy L.G."/>
            <person name="Grigoriev I.V."/>
        </authorList>
    </citation>
    <scope>NUCLEOTIDE SEQUENCE</scope>
    <source>
        <strain evidence="3">HWK02</strain>
    </source>
</reference>
<evidence type="ECO:0000256" key="1">
    <source>
        <dbReference type="SAM" id="Phobius"/>
    </source>
</evidence>
<evidence type="ECO:0000256" key="2">
    <source>
        <dbReference type="SAM" id="SignalP"/>
    </source>
</evidence>
<feature type="chain" id="PRO_5041403933" evidence="2">
    <location>
        <begin position="28"/>
        <end position="342"/>
    </location>
</feature>
<keyword evidence="1" id="KW-0472">Membrane</keyword>
<feature type="signal peptide" evidence="2">
    <location>
        <begin position="1"/>
        <end position="27"/>
    </location>
</feature>
<sequence length="342" mass="39516">MSSNQVSRHQIPTLWITSALWLRSVVGLDSFADIENTDRSLVLFVKVVSANIFDGTMVAEWTVENDICRGSNCTEIDIFFDTHNNPSLSDSRYGDGSDDRNKLTVQHIFKSNPNATGTGRKEDPPNFRTKLNLSTSGNYQDYYSGRSSQSSPTYYLFDRDHRFAIVFSGRTRREDTNQIFDMVLSLRCSTLVIVYCLVITVTLWLVTLMICFIMIATVIFRFRQRNEIVIVPIGSVFTFTQLRSTMPGAPGDFGSDNNSTSRTYRWTFTWNELGMIDPRLDQMRLSEYTENELLHYAKRMWSTSKEFIQRAGFDIRTVMRRWRRILHRVEIPLVNTTSRTSS</sequence>
<gene>
    <name evidence="3" type="ORF">EDD18DRAFT_1108878</name>
</gene>
<organism evidence="3 4">
    <name type="scientific">Armillaria luteobubalina</name>
    <dbReference type="NCBI Taxonomy" id="153913"/>
    <lineage>
        <taxon>Eukaryota</taxon>
        <taxon>Fungi</taxon>
        <taxon>Dikarya</taxon>
        <taxon>Basidiomycota</taxon>
        <taxon>Agaricomycotina</taxon>
        <taxon>Agaricomycetes</taxon>
        <taxon>Agaricomycetidae</taxon>
        <taxon>Agaricales</taxon>
        <taxon>Marasmiineae</taxon>
        <taxon>Physalacriaceae</taxon>
        <taxon>Armillaria</taxon>
    </lineage>
</organism>
<feature type="transmembrane region" description="Helical" evidence="1">
    <location>
        <begin position="192"/>
        <end position="220"/>
    </location>
</feature>